<sequence>MNVVVFLAGIADPKWPLSAVSTDVVKARADNHVALSPFDEAALETAMKIRDGWPGTRLTVAMIGGPESEILLRKVAAYRVDRVARIDARTLSPWDSRALAARLAATLAELDAGADLILIGREFGDCDAGGLPPCLAATLGWPFFGLTQHAEWDGECLSLLREQGSIEEKASVTGPLVASVTNDRRNRLRHPLMKNVMEAKRMNIVTVTPPKVGASRVSLAEICGIAAATREVACRVLDGPLDAQVAELAAFLGPWSARP</sequence>
<dbReference type="Gene3D" id="3.40.50.620">
    <property type="entry name" value="HUPs"/>
    <property type="match status" value="1"/>
</dbReference>
<dbReference type="Proteomes" id="UP000485880">
    <property type="component" value="Unassembled WGS sequence"/>
</dbReference>
<keyword evidence="1" id="KW-0813">Transport</keyword>
<keyword evidence="1" id="KW-0249">Electron transport</keyword>
<dbReference type="SUPFAM" id="SSF52402">
    <property type="entry name" value="Adenine nucleotide alpha hydrolases-like"/>
    <property type="match status" value="1"/>
</dbReference>
<dbReference type="AlphaFoldDB" id="A0A8B6M7Z0"/>
<proteinExistence type="predicted"/>
<reference evidence="3 4" key="1">
    <citation type="submission" date="2019-05" db="EMBL/GenBank/DDBJ databases">
        <authorList>
            <person name="Farhan Ul Haque M."/>
        </authorList>
    </citation>
    <scope>NUCLEOTIDE SEQUENCE [LARGE SCALE GENOMIC DNA]</scope>
    <source>
        <strain evidence="3">2</strain>
    </source>
</reference>
<dbReference type="RefSeq" id="WP_174513038.1">
    <property type="nucleotide sequence ID" value="NZ_CABFMQ020000089.1"/>
</dbReference>
<evidence type="ECO:0000259" key="2">
    <source>
        <dbReference type="SMART" id="SM00893"/>
    </source>
</evidence>
<dbReference type="EMBL" id="CABFMQ020000089">
    <property type="protein sequence ID" value="VTZ51139.1"/>
    <property type="molecule type" value="Genomic_DNA"/>
</dbReference>
<evidence type="ECO:0000256" key="1">
    <source>
        <dbReference type="ARBA" id="ARBA00022982"/>
    </source>
</evidence>
<dbReference type="PANTHER" id="PTHR21294">
    <property type="entry name" value="ELECTRON TRANSFER FLAVOPROTEIN BETA-SUBUNIT"/>
    <property type="match status" value="1"/>
</dbReference>
<dbReference type="InterPro" id="IPR012255">
    <property type="entry name" value="ETF_b"/>
</dbReference>
<dbReference type="GO" id="GO:0009055">
    <property type="term" value="F:electron transfer activity"/>
    <property type="evidence" value="ECO:0007669"/>
    <property type="project" value="InterPro"/>
</dbReference>
<protein>
    <submittedName>
        <fullName evidence="3">Electron transfer flavoprotein subunit beta</fullName>
    </submittedName>
</protein>
<evidence type="ECO:0000313" key="4">
    <source>
        <dbReference type="Proteomes" id="UP000485880"/>
    </source>
</evidence>
<accession>A0A8B6M7Z0</accession>
<dbReference type="SMART" id="SM00893">
    <property type="entry name" value="ETF"/>
    <property type="match status" value="1"/>
</dbReference>
<dbReference type="Pfam" id="PF01012">
    <property type="entry name" value="ETF"/>
    <property type="match status" value="1"/>
</dbReference>
<gene>
    <name evidence="3" type="primary">etfB</name>
    <name evidence="3" type="ORF">MPC4_310014</name>
</gene>
<comment type="caution">
    <text evidence="3">The sequence shown here is derived from an EMBL/GenBank/DDBJ whole genome shotgun (WGS) entry which is preliminary data.</text>
</comment>
<dbReference type="InterPro" id="IPR014729">
    <property type="entry name" value="Rossmann-like_a/b/a_fold"/>
</dbReference>
<organism evidence="3 4">
    <name type="scientific">Methylocella tundrae</name>
    <dbReference type="NCBI Taxonomy" id="227605"/>
    <lineage>
        <taxon>Bacteria</taxon>
        <taxon>Pseudomonadati</taxon>
        <taxon>Pseudomonadota</taxon>
        <taxon>Alphaproteobacteria</taxon>
        <taxon>Hyphomicrobiales</taxon>
        <taxon>Beijerinckiaceae</taxon>
        <taxon>Methylocella</taxon>
    </lineage>
</organism>
<name>A0A8B6M7Z0_METTU</name>
<dbReference type="InterPro" id="IPR014730">
    <property type="entry name" value="ETF_a/b_N"/>
</dbReference>
<feature type="domain" description="Electron transfer flavoprotein alpha/beta-subunit N-terminal" evidence="2">
    <location>
        <begin position="23"/>
        <end position="216"/>
    </location>
</feature>
<evidence type="ECO:0000313" key="3">
    <source>
        <dbReference type="EMBL" id="VTZ51139.1"/>
    </source>
</evidence>
<keyword evidence="4" id="KW-1185">Reference proteome</keyword>